<dbReference type="SMART" id="SM00382">
    <property type="entry name" value="AAA"/>
    <property type="match status" value="1"/>
</dbReference>
<dbReference type="Gene3D" id="3.40.50.300">
    <property type="entry name" value="P-loop containing nucleotide triphosphate hydrolases"/>
    <property type="match status" value="2"/>
</dbReference>
<dbReference type="EMBL" id="VJWA01000001">
    <property type="protein sequence ID" value="TRW18422.1"/>
    <property type="molecule type" value="Genomic_DNA"/>
</dbReference>
<dbReference type="Pfam" id="PF26345">
    <property type="entry name" value="ScoMcrA_N"/>
    <property type="match status" value="1"/>
</dbReference>
<dbReference type="PANTHER" id="PTHR37291:SF1">
    <property type="entry name" value="TYPE IV METHYL-DIRECTED RESTRICTION ENZYME ECOKMCRB SUBUNIT"/>
    <property type="match status" value="1"/>
</dbReference>
<dbReference type="InterPro" id="IPR003593">
    <property type="entry name" value="AAA+_ATPase"/>
</dbReference>
<dbReference type="InterPro" id="IPR058807">
    <property type="entry name" value="ScoMcrA_N"/>
</dbReference>
<dbReference type="OrthoDB" id="9781481at2"/>
<dbReference type="GO" id="GO:0016887">
    <property type="term" value="F:ATP hydrolysis activity"/>
    <property type="evidence" value="ECO:0007669"/>
    <property type="project" value="InterPro"/>
</dbReference>
<organism evidence="2 3">
    <name type="scientific">Glacieibacterium frigidum</name>
    <dbReference type="NCBI Taxonomy" id="2593303"/>
    <lineage>
        <taxon>Bacteria</taxon>
        <taxon>Pseudomonadati</taxon>
        <taxon>Pseudomonadota</taxon>
        <taxon>Alphaproteobacteria</taxon>
        <taxon>Sphingomonadales</taxon>
        <taxon>Sphingosinicellaceae</taxon>
        <taxon>Glacieibacterium</taxon>
    </lineage>
</organism>
<evidence type="ECO:0000259" key="1">
    <source>
        <dbReference type="SMART" id="SM00382"/>
    </source>
</evidence>
<proteinExistence type="predicted"/>
<dbReference type="InterPro" id="IPR011704">
    <property type="entry name" value="ATPase_dyneun-rel_AAA"/>
</dbReference>
<protein>
    <submittedName>
        <fullName evidence="2">AAA family ATPase</fullName>
    </submittedName>
</protein>
<dbReference type="InterPro" id="IPR027417">
    <property type="entry name" value="P-loop_NTPase"/>
</dbReference>
<dbReference type="InterPro" id="IPR052934">
    <property type="entry name" value="Methyl-DNA_Rec/Restrict_Enz"/>
</dbReference>
<dbReference type="PANTHER" id="PTHR37291">
    <property type="entry name" value="5-METHYLCYTOSINE-SPECIFIC RESTRICTION ENZYME B"/>
    <property type="match status" value="1"/>
</dbReference>
<dbReference type="AlphaFoldDB" id="A0A552UJL4"/>
<accession>A0A552UJL4</accession>
<evidence type="ECO:0000313" key="3">
    <source>
        <dbReference type="Proteomes" id="UP000317894"/>
    </source>
</evidence>
<sequence>MDEFDRLGAAAFFEKYERGPQGIRYFVVRGEHRYPSKAIANAAFEARYNIRNHYGGSAARRALEACGYAVIENGTNATAYEGKGRLQSARPTNLILYGPPGTGKTYATAQRAVELCGEIAPDDRDELLDRYRALQHDGRIAFVTFHQNYSYEDFVEGLRPETGGDETGSTGFRLEPRPGIFREICALAEQARTRTSGGSAEIDFSGRRFWKMGQGAIGSEDDVYYEALANNYIALGWGGSVDWGDPRFNSFDAIKAHWLETNPDDPTPSHWTQVWPFRSEMKPGDIVLVPYGNSALRAVAEVTGDYYYEQDAEGFYAQRRPVRWLLTPPDPLPLDTIIEGKFTMRTLYSVAKNRINMAALARLLPGKGELDSPAIAADAREQFVLIIDEINRANISKVFGELITLLEPDKRLGMPNELTVTLPYSKKRDFGVPANLHIVGTMNTADRSIALLDTALRRRFEFEELMPQPDLLPSVDGIDLRKLLKTINERVEYLFDREHQIGHAYFIGCASREDVDAVMRGKVIPLLAEYFYEDWSKVALVLGDDGTGNNGFLARRELAAPPGLEAEYETAARYRWSVRDKFEYGAFAAA</sequence>
<dbReference type="Pfam" id="PF07728">
    <property type="entry name" value="AAA_5"/>
    <property type="match status" value="1"/>
</dbReference>
<dbReference type="Proteomes" id="UP000317894">
    <property type="component" value="Unassembled WGS sequence"/>
</dbReference>
<dbReference type="SUPFAM" id="SSF52540">
    <property type="entry name" value="P-loop containing nucleoside triphosphate hydrolases"/>
    <property type="match status" value="1"/>
</dbReference>
<keyword evidence="3" id="KW-1185">Reference proteome</keyword>
<comment type="caution">
    <text evidence="2">The sequence shown here is derived from an EMBL/GenBank/DDBJ whole genome shotgun (WGS) entry which is preliminary data.</text>
</comment>
<dbReference type="GO" id="GO:0005524">
    <property type="term" value="F:ATP binding"/>
    <property type="evidence" value="ECO:0007669"/>
    <property type="project" value="InterPro"/>
</dbReference>
<feature type="domain" description="AAA+ ATPase" evidence="1">
    <location>
        <begin position="90"/>
        <end position="470"/>
    </location>
</feature>
<reference evidence="2 3" key="1">
    <citation type="submission" date="2019-07" db="EMBL/GenBank/DDBJ databases">
        <title>Novel species isolated from glacier.</title>
        <authorList>
            <person name="Liu Q."/>
            <person name="Xin Y.-H."/>
        </authorList>
    </citation>
    <scope>NUCLEOTIDE SEQUENCE [LARGE SCALE GENOMIC DNA]</scope>
    <source>
        <strain evidence="2 3">LB1R16</strain>
    </source>
</reference>
<name>A0A552UJL4_9SPHN</name>
<evidence type="ECO:0000313" key="2">
    <source>
        <dbReference type="EMBL" id="TRW18422.1"/>
    </source>
</evidence>
<gene>
    <name evidence="2" type="ORF">FMM06_06190</name>
</gene>